<name>A0A9P9G4F4_FUSRE</name>
<reference evidence="3" key="1">
    <citation type="journal article" date="2021" name="Nat. Commun.">
        <title>Genetic determinants of endophytism in the Arabidopsis root mycobiome.</title>
        <authorList>
            <person name="Mesny F."/>
            <person name="Miyauchi S."/>
            <person name="Thiergart T."/>
            <person name="Pickel B."/>
            <person name="Atanasova L."/>
            <person name="Karlsson M."/>
            <person name="Huettel B."/>
            <person name="Barry K.W."/>
            <person name="Haridas S."/>
            <person name="Chen C."/>
            <person name="Bauer D."/>
            <person name="Andreopoulos W."/>
            <person name="Pangilinan J."/>
            <person name="LaButti K."/>
            <person name="Riley R."/>
            <person name="Lipzen A."/>
            <person name="Clum A."/>
            <person name="Drula E."/>
            <person name="Henrissat B."/>
            <person name="Kohler A."/>
            <person name="Grigoriev I.V."/>
            <person name="Martin F.M."/>
            <person name="Hacquard S."/>
        </authorList>
    </citation>
    <scope>NUCLEOTIDE SEQUENCE</scope>
    <source>
        <strain evidence="3">MPI-CAGE-AT-0023</strain>
    </source>
</reference>
<gene>
    <name evidence="3" type="ORF">BKA55DRAFT_743011</name>
</gene>
<evidence type="ECO:0008006" key="5">
    <source>
        <dbReference type="Google" id="ProtNLM"/>
    </source>
</evidence>
<feature type="transmembrane region" description="Helical" evidence="2">
    <location>
        <begin position="195"/>
        <end position="216"/>
    </location>
</feature>
<evidence type="ECO:0000313" key="4">
    <source>
        <dbReference type="Proteomes" id="UP000720189"/>
    </source>
</evidence>
<dbReference type="RefSeq" id="XP_046043343.1">
    <property type="nucleotide sequence ID" value="XM_046201532.1"/>
</dbReference>
<comment type="caution">
    <text evidence="3">The sequence shown here is derived from an EMBL/GenBank/DDBJ whole genome shotgun (WGS) entry which is preliminary data.</text>
</comment>
<keyword evidence="4" id="KW-1185">Reference proteome</keyword>
<dbReference type="Proteomes" id="UP000720189">
    <property type="component" value="Unassembled WGS sequence"/>
</dbReference>
<feature type="compositionally biased region" description="Polar residues" evidence="1">
    <location>
        <begin position="367"/>
        <end position="379"/>
    </location>
</feature>
<keyword evidence="2" id="KW-0812">Transmembrane</keyword>
<feature type="transmembrane region" description="Helical" evidence="2">
    <location>
        <begin position="88"/>
        <end position="107"/>
    </location>
</feature>
<evidence type="ECO:0000256" key="1">
    <source>
        <dbReference type="SAM" id="MobiDB-lite"/>
    </source>
</evidence>
<feature type="transmembrane region" description="Helical" evidence="2">
    <location>
        <begin position="155"/>
        <end position="175"/>
    </location>
</feature>
<evidence type="ECO:0000256" key="2">
    <source>
        <dbReference type="SAM" id="Phobius"/>
    </source>
</evidence>
<dbReference type="PANTHER" id="PTHR42083">
    <property type="entry name" value="MARVEL DOMAIN-CONTAINING PROTEIN"/>
    <property type="match status" value="1"/>
</dbReference>
<dbReference type="GeneID" id="70231486"/>
<dbReference type="PANTHER" id="PTHR42083:SF1">
    <property type="entry name" value="MARVEL DOMAIN-CONTAINING PROTEIN"/>
    <property type="match status" value="1"/>
</dbReference>
<keyword evidence="2" id="KW-0472">Membrane</keyword>
<keyword evidence="2" id="KW-1133">Transmembrane helix</keyword>
<evidence type="ECO:0000313" key="3">
    <source>
        <dbReference type="EMBL" id="KAH7231234.1"/>
    </source>
</evidence>
<feature type="region of interest" description="Disordered" evidence="1">
    <location>
        <begin position="365"/>
        <end position="390"/>
    </location>
</feature>
<organism evidence="3 4">
    <name type="scientific">Fusarium redolens</name>
    <dbReference type="NCBI Taxonomy" id="48865"/>
    <lineage>
        <taxon>Eukaryota</taxon>
        <taxon>Fungi</taxon>
        <taxon>Dikarya</taxon>
        <taxon>Ascomycota</taxon>
        <taxon>Pezizomycotina</taxon>
        <taxon>Sordariomycetes</taxon>
        <taxon>Hypocreomycetidae</taxon>
        <taxon>Hypocreales</taxon>
        <taxon>Nectriaceae</taxon>
        <taxon>Fusarium</taxon>
        <taxon>Fusarium redolens species complex</taxon>
    </lineage>
</organism>
<dbReference type="AlphaFoldDB" id="A0A9P9G4F4"/>
<sequence length="417" mass="46135">MLASPVKTLSWETHRQRSQFQFRVLQEESPLCPAIAKEVEYLTHIPPVQYDRNTYFESSLSHQRIPMPSMNTADYWEKKGVAGLISRAVLRMLQCIFAIVVAVLYGLDLQQATKNNAKAGSSWVYAEFVTGLSMIVCIVHLFFTTAVWYWGLLDALVSILWLAQFGISASIYLGSGEPEGDKAFAPPESRGRMRSAVWVNLISLLLWLATTVQGIMGCCARRKRARQKGKSTELGSVALGIASGRYFISGICGFFLPRHSGFANLRQSGLCAPRLPVRPTSAALAAQTTFAASCRSTLRVVAPSPSPSSAALRWLDRPLQLLLPEQHQQPLAARLLGPSGAPLSRRTGPKWLTALFAARTLHDRSLQSHTAQRTSSSLQPRLPPGTRPGFDDLSHWLRPLDKTAGSKWYRAYLETVE</sequence>
<dbReference type="EMBL" id="JAGMUX010000021">
    <property type="protein sequence ID" value="KAH7231234.1"/>
    <property type="molecule type" value="Genomic_DNA"/>
</dbReference>
<accession>A0A9P9G4F4</accession>
<proteinExistence type="predicted"/>
<protein>
    <recommendedName>
        <fullName evidence="5">MARVEL domain-containing protein</fullName>
    </recommendedName>
</protein>
<feature type="transmembrane region" description="Helical" evidence="2">
    <location>
        <begin position="122"/>
        <end position="143"/>
    </location>
</feature>
<dbReference type="OrthoDB" id="5363290at2759"/>